<reference evidence="2" key="1">
    <citation type="journal article" date="2023" name="Phytobiomes J">
        <title>Deciphering the key players within the bacterial microbiota associated with aerial crown gall tumors on rhododendron: Insights into the gallobiome.</title>
        <authorList>
            <person name="Kuzmanovic N."/>
            <person name="Nesme J."/>
            <person name="Wolf J."/>
            <person name="Neumann-Schaal M."/>
            <person name="Petersen J."/>
            <person name="Fernandez-Gnecco G."/>
            <person name="Sproeer C."/>
            <person name="Bunk B."/>
            <person name="Overmann J."/>
            <person name="Sorensen S.J."/>
            <person name="Idczak E."/>
            <person name="Smalla K."/>
        </authorList>
    </citation>
    <scope>NUCLEOTIDE SEQUENCE</scope>
    <source>
        <strain evidence="2">Rho-11.1</strain>
    </source>
</reference>
<keyword evidence="1" id="KW-0812">Transmembrane</keyword>
<dbReference type="SUPFAM" id="SSF103473">
    <property type="entry name" value="MFS general substrate transporter"/>
    <property type="match status" value="1"/>
</dbReference>
<keyword evidence="1" id="KW-0472">Membrane</keyword>
<evidence type="ECO:0008006" key="3">
    <source>
        <dbReference type="Google" id="ProtNLM"/>
    </source>
</evidence>
<dbReference type="InterPro" id="IPR036259">
    <property type="entry name" value="MFS_trans_sf"/>
</dbReference>
<organism evidence="2">
    <name type="scientific">Agrobacterium rosae</name>
    <dbReference type="NCBI Taxonomy" id="1972867"/>
    <lineage>
        <taxon>Bacteria</taxon>
        <taxon>Pseudomonadati</taxon>
        <taxon>Pseudomonadota</taxon>
        <taxon>Alphaproteobacteria</taxon>
        <taxon>Hyphomicrobiales</taxon>
        <taxon>Rhizobiaceae</taxon>
        <taxon>Rhizobium/Agrobacterium group</taxon>
        <taxon>Agrobacterium</taxon>
    </lineage>
</organism>
<accession>A0AAW9FQ57</accession>
<protein>
    <recommendedName>
        <fullName evidence="3">MFS transporter</fullName>
    </recommendedName>
</protein>
<gene>
    <name evidence="2" type="ORF">RMR22_21940</name>
</gene>
<feature type="transmembrane region" description="Helical" evidence="1">
    <location>
        <begin position="135"/>
        <end position="153"/>
    </location>
</feature>
<keyword evidence="1" id="KW-1133">Transmembrane helix</keyword>
<proteinExistence type="predicted"/>
<sequence length="156" mass="16425">MIARFPITAILALGVTQIISYSTLYYSFSVLAPDRGATLGWSQEWGLRRAFGRPADGGFTAPWLGSLIDRVGAGVMMSIGSAVAAAALIVCAYAPGRITYFAALIGIGVAANLVQYGAAFVLSVQLQPTVAQRNITYLTLIAGFASTLFWPLTSSL</sequence>
<dbReference type="EMBL" id="JAVRAF010000011">
    <property type="protein sequence ID" value="MDX8304923.1"/>
    <property type="molecule type" value="Genomic_DNA"/>
</dbReference>
<comment type="caution">
    <text evidence="2">The sequence shown here is derived from an EMBL/GenBank/DDBJ whole genome shotgun (WGS) entry which is preliminary data.</text>
</comment>
<feature type="transmembrane region" description="Helical" evidence="1">
    <location>
        <begin position="100"/>
        <end position="123"/>
    </location>
</feature>
<name>A0AAW9FQ57_9HYPH</name>
<dbReference type="AlphaFoldDB" id="A0AAW9FQ57"/>
<feature type="transmembrane region" description="Helical" evidence="1">
    <location>
        <begin position="7"/>
        <end position="28"/>
    </location>
</feature>
<evidence type="ECO:0000256" key="1">
    <source>
        <dbReference type="SAM" id="Phobius"/>
    </source>
</evidence>
<evidence type="ECO:0000313" key="2">
    <source>
        <dbReference type="EMBL" id="MDX8304923.1"/>
    </source>
</evidence>
<feature type="transmembrane region" description="Helical" evidence="1">
    <location>
        <begin position="71"/>
        <end position="93"/>
    </location>
</feature>